<name>A0A552VZF4_9ENTR</name>
<reference evidence="2 3" key="1">
    <citation type="submission" date="2019-07" db="EMBL/GenBank/DDBJ databases">
        <authorList>
            <person name="Brisse S."/>
            <person name="Rodrigues C."/>
            <person name="Thorpe H."/>
        </authorList>
    </citation>
    <scope>NUCLEOTIDE SEQUENCE [LARGE SCALE GENOMIC DNA]</scope>
    <source>
        <strain evidence="2">SB6408</strain>
    </source>
</reference>
<protein>
    <submittedName>
        <fullName evidence="2">Uncharacterized protein</fullName>
    </submittedName>
</protein>
<keyword evidence="1" id="KW-0732">Signal</keyword>
<feature type="chain" id="PRO_5030114175" evidence="1">
    <location>
        <begin position="23"/>
        <end position="157"/>
    </location>
</feature>
<sequence>MKILFSVTLTAVILSAVPTAFAVRNIWHSGFGMGVSEYIITSPQHTGLNISCTSNPDENQVLQHSVLVTLPDGRTLSSQDDGTAITLVTGGEQYGVPASLGWRNGDNAWVSFIDAVKKATSFEVWVNDKKVASFTPSASDVHKVLADMSVCTSLTAD</sequence>
<accession>A0A552VZF4</accession>
<feature type="signal peptide" evidence="1">
    <location>
        <begin position="1"/>
        <end position="22"/>
    </location>
</feature>
<organism evidence="2 3">
    <name type="scientific">Klebsiella spallanzanii</name>
    <dbReference type="NCBI Taxonomy" id="2587528"/>
    <lineage>
        <taxon>Bacteria</taxon>
        <taxon>Pseudomonadati</taxon>
        <taxon>Pseudomonadota</taxon>
        <taxon>Gammaproteobacteria</taxon>
        <taxon>Enterobacterales</taxon>
        <taxon>Enterobacteriaceae</taxon>
        <taxon>Klebsiella/Raoultella group</taxon>
        <taxon>Klebsiella</taxon>
    </lineage>
</organism>
<evidence type="ECO:0000256" key="1">
    <source>
        <dbReference type="SAM" id="SignalP"/>
    </source>
</evidence>
<gene>
    <name evidence="2" type="ORF">SB6408_02145</name>
</gene>
<dbReference type="EMBL" id="CABGHF010000045">
    <property type="protein sequence ID" value="VUT03955.1"/>
    <property type="molecule type" value="Genomic_DNA"/>
</dbReference>
<dbReference type="Proteomes" id="UP000318370">
    <property type="component" value="Unassembled WGS sequence"/>
</dbReference>
<dbReference type="AlphaFoldDB" id="A0A552VZF4"/>
<dbReference type="RefSeq" id="WP_049094923.1">
    <property type="nucleotide sequence ID" value="NZ_CABGHF010000045.1"/>
</dbReference>
<evidence type="ECO:0000313" key="2">
    <source>
        <dbReference type="EMBL" id="VUT03955.1"/>
    </source>
</evidence>
<evidence type="ECO:0000313" key="3">
    <source>
        <dbReference type="Proteomes" id="UP000318370"/>
    </source>
</evidence>
<proteinExistence type="predicted"/>